<evidence type="ECO:0000313" key="2">
    <source>
        <dbReference type="EMBL" id="PIU37446.1"/>
    </source>
</evidence>
<accession>A0A2M6YVE2</accession>
<evidence type="ECO:0000259" key="1">
    <source>
        <dbReference type="Pfam" id="PF01850"/>
    </source>
</evidence>
<dbReference type="InterPro" id="IPR029060">
    <property type="entry name" value="PIN-like_dom_sf"/>
</dbReference>
<protein>
    <recommendedName>
        <fullName evidence="1">PIN domain-containing protein</fullName>
    </recommendedName>
</protein>
<dbReference type="EMBL" id="PEWY01000018">
    <property type="protein sequence ID" value="PIU37446.1"/>
    <property type="molecule type" value="Genomic_DNA"/>
</dbReference>
<dbReference type="Pfam" id="PF01850">
    <property type="entry name" value="PIN"/>
    <property type="match status" value="1"/>
</dbReference>
<name>A0A2M6YVE2_9BACT</name>
<organism evidence="2 3">
    <name type="scientific">Candidatus Roizmanbacteria bacterium CG07_land_8_20_14_0_80_34_15</name>
    <dbReference type="NCBI Taxonomy" id="1974849"/>
    <lineage>
        <taxon>Bacteria</taxon>
        <taxon>Candidatus Roizmaniibacteriota</taxon>
    </lineage>
</organism>
<feature type="domain" description="PIN" evidence="1">
    <location>
        <begin position="4"/>
        <end position="125"/>
    </location>
</feature>
<dbReference type="SUPFAM" id="SSF88723">
    <property type="entry name" value="PIN domain-like"/>
    <property type="match status" value="1"/>
</dbReference>
<comment type="caution">
    <text evidence="2">The sequence shown here is derived from an EMBL/GenBank/DDBJ whole genome shotgun (WGS) entry which is preliminary data.</text>
</comment>
<dbReference type="Gene3D" id="3.40.50.1010">
    <property type="entry name" value="5'-nuclease"/>
    <property type="match status" value="1"/>
</dbReference>
<dbReference type="InterPro" id="IPR052106">
    <property type="entry name" value="PINc/VapC_TA"/>
</dbReference>
<dbReference type="PANTHER" id="PTHR38826">
    <property type="entry name" value="RIBONUCLEASE VAPC13"/>
    <property type="match status" value="1"/>
</dbReference>
<evidence type="ECO:0000313" key="3">
    <source>
        <dbReference type="Proteomes" id="UP000230184"/>
    </source>
</evidence>
<proteinExistence type="predicted"/>
<dbReference type="InterPro" id="IPR002716">
    <property type="entry name" value="PIN_dom"/>
</dbReference>
<dbReference type="Proteomes" id="UP000230184">
    <property type="component" value="Unassembled WGS sequence"/>
</dbReference>
<dbReference type="PANTHER" id="PTHR38826:SF5">
    <property type="entry name" value="RIBONUCLEASE VAPC13"/>
    <property type="match status" value="1"/>
</dbReference>
<reference evidence="3" key="1">
    <citation type="submission" date="2017-09" db="EMBL/GenBank/DDBJ databases">
        <title>Depth-based differentiation of microbial function through sediment-hosted aquifers and enrichment of novel symbionts in the deep terrestrial subsurface.</title>
        <authorList>
            <person name="Probst A.J."/>
            <person name="Ladd B."/>
            <person name="Jarett J.K."/>
            <person name="Geller-Mcgrath D.E."/>
            <person name="Sieber C.M.K."/>
            <person name="Emerson J.B."/>
            <person name="Anantharaman K."/>
            <person name="Thomas B.C."/>
            <person name="Malmstrom R."/>
            <person name="Stieglmeier M."/>
            <person name="Klingl A."/>
            <person name="Woyke T."/>
            <person name="Ryan C.M."/>
            <person name="Banfield J.F."/>
        </authorList>
    </citation>
    <scope>NUCLEOTIDE SEQUENCE [LARGE SCALE GENOMIC DNA]</scope>
</reference>
<dbReference type="AlphaFoldDB" id="A0A2M6YVE2"/>
<sequence>MKSYFIDTNYFLRLLLKDEERQFNEVYLTFQQAVNQEIKIFTSTIVFFEIYWVLSSFYKKDKLKIIEYLKKILKMDFLEIENRFILRETINIFEKHNLDLEDCFNISYANNLNADKFSTFDKKINSLLSNI</sequence>
<gene>
    <name evidence="2" type="ORF">COT02_00755</name>
</gene>